<dbReference type="AlphaFoldDB" id="A0A382JY44"/>
<dbReference type="FunFam" id="3.30.70.100:FF:000001">
    <property type="entry name" value="ATPase copper transporting beta"/>
    <property type="match status" value="1"/>
</dbReference>
<dbReference type="GO" id="GO:0055070">
    <property type="term" value="P:copper ion homeostasis"/>
    <property type="evidence" value="ECO:0007669"/>
    <property type="project" value="TreeGrafter"/>
</dbReference>
<reference evidence="4" key="1">
    <citation type="submission" date="2018-05" db="EMBL/GenBank/DDBJ databases">
        <authorList>
            <person name="Lanie J.A."/>
            <person name="Ng W.-L."/>
            <person name="Kazmierczak K.M."/>
            <person name="Andrzejewski T.M."/>
            <person name="Davidsen T.M."/>
            <person name="Wayne K.J."/>
            <person name="Tettelin H."/>
            <person name="Glass J.I."/>
            <person name="Rusch D."/>
            <person name="Podicherti R."/>
            <person name="Tsui H.-C.T."/>
            <person name="Winkler M.E."/>
        </authorList>
    </citation>
    <scope>NUCLEOTIDE SEQUENCE</scope>
</reference>
<evidence type="ECO:0000256" key="2">
    <source>
        <dbReference type="ARBA" id="ARBA00022967"/>
    </source>
</evidence>
<dbReference type="InterPro" id="IPR006121">
    <property type="entry name" value="HMA_dom"/>
</dbReference>
<dbReference type="PANTHER" id="PTHR43520:SF8">
    <property type="entry name" value="P-TYPE CU(+) TRANSPORTER"/>
    <property type="match status" value="1"/>
</dbReference>
<protein>
    <recommendedName>
        <fullName evidence="3">HMA domain-containing protein</fullName>
    </recommendedName>
</protein>
<dbReference type="PROSITE" id="PS01047">
    <property type="entry name" value="HMA_1"/>
    <property type="match status" value="1"/>
</dbReference>
<gene>
    <name evidence="4" type="ORF">METZ01_LOCUS268731</name>
</gene>
<dbReference type="CDD" id="cd00371">
    <property type="entry name" value="HMA"/>
    <property type="match status" value="1"/>
</dbReference>
<dbReference type="PANTHER" id="PTHR43520">
    <property type="entry name" value="ATP7, ISOFORM B"/>
    <property type="match status" value="1"/>
</dbReference>
<organism evidence="4">
    <name type="scientific">marine metagenome</name>
    <dbReference type="NCBI Taxonomy" id="408172"/>
    <lineage>
        <taxon>unclassified sequences</taxon>
        <taxon>metagenomes</taxon>
        <taxon>ecological metagenomes</taxon>
    </lineage>
</organism>
<proteinExistence type="predicted"/>
<evidence type="ECO:0000256" key="1">
    <source>
        <dbReference type="ARBA" id="ARBA00022723"/>
    </source>
</evidence>
<keyword evidence="1" id="KW-0479">Metal-binding</keyword>
<dbReference type="Pfam" id="PF00403">
    <property type="entry name" value="HMA"/>
    <property type="match status" value="1"/>
</dbReference>
<dbReference type="PROSITE" id="PS50846">
    <property type="entry name" value="HMA_2"/>
    <property type="match status" value="1"/>
</dbReference>
<dbReference type="EMBL" id="UINC01076580">
    <property type="protein sequence ID" value="SVC15877.1"/>
    <property type="molecule type" value="Genomic_DNA"/>
</dbReference>
<sequence>MLSTAGPLRRGTRVRKGEGPHCETLSLFRWSPSTTICHQETEATTSRKDERRREFIGEGWVSVSESTTLAVTVGRENDAQRGAMNMKLKISGMSCGHCVSHVRSALESIEGVSQADVSLENHEAEVTLSDQVNDADLFGAVEAAGYQAEAG</sequence>
<keyword evidence="2" id="KW-1278">Translocase</keyword>
<accession>A0A382JY44</accession>
<dbReference type="GO" id="GO:0005507">
    <property type="term" value="F:copper ion binding"/>
    <property type="evidence" value="ECO:0007669"/>
    <property type="project" value="TreeGrafter"/>
</dbReference>
<dbReference type="PRINTS" id="PR00946">
    <property type="entry name" value="HGSCAVENGER"/>
</dbReference>
<evidence type="ECO:0000313" key="4">
    <source>
        <dbReference type="EMBL" id="SVC15877.1"/>
    </source>
</evidence>
<dbReference type="Gene3D" id="3.30.70.100">
    <property type="match status" value="1"/>
</dbReference>
<feature type="domain" description="HMA" evidence="3">
    <location>
        <begin position="84"/>
        <end position="149"/>
    </location>
</feature>
<dbReference type="GO" id="GO:0043682">
    <property type="term" value="F:P-type divalent copper transporter activity"/>
    <property type="evidence" value="ECO:0007669"/>
    <property type="project" value="TreeGrafter"/>
</dbReference>
<dbReference type="GO" id="GO:0016020">
    <property type="term" value="C:membrane"/>
    <property type="evidence" value="ECO:0007669"/>
    <property type="project" value="TreeGrafter"/>
</dbReference>
<name>A0A382JY44_9ZZZZ</name>
<dbReference type="InterPro" id="IPR001802">
    <property type="entry name" value="MerP/CopZ"/>
</dbReference>
<dbReference type="InterPro" id="IPR036163">
    <property type="entry name" value="HMA_dom_sf"/>
</dbReference>
<evidence type="ECO:0000259" key="3">
    <source>
        <dbReference type="PROSITE" id="PS50846"/>
    </source>
</evidence>
<dbReference type="InterPro" id="IPR017969">
    <property type="entry name" value="Heavy-metal-associated_CS"/>
</dbReference>
<dbReference type="SUPFAM" id="SSF55008">
    <property type="entry name" value="HMA, heavy metal-associated domain"/>
    <property type="match status" value="1"/>
</dbReference>